<comment type="cofactor">
    <cofactor evidence="1">
        <name>heme b</name>
        <dbReference type="ChEBI" id="CHEBI:60344"/>
    </cofactor>
</comment>
<dbReference type="SUPFAM" id="SSF54909">
    <property type="entry name" value="Dimeric alpha+beta barrel"/>
    <property type="match status" value="1"/>
</dbReference>
<dbReference type="PANTHER" id="PTHR30521:SF0">
    <property type="entry name" value="DYP-TYPE PEROXIDASE FAMILY PROTEIN"/>
    <property type="match status" value="1"/>
</dbReference>
<dbReference type="InterPro" id="IPR048328">
    <property type="entry name" value="Dyp_perox_C"/>
</dbReference>
<dbReference type="PANTHER" id="PTHR30521">
    <property type="entry name" value="DEFERROCHELATASE/PEROXIDASE"/>
    <property type="match status" value="1"/>
</dbReference>
<evidence type="ECO:0000256" key="5">
    <source>
        <dbReference type="ARBA" id="ARBA00023004"/>
    </source>
</evidence>
<keyword evidence="3" id="KW-0479">Metal-binding</keyword>
<keyword evidence="2 8" id="KW-0575">Peroxidase</keyword>
<proteinExistence type="evidence at transcript level"/>
<evidence type="ECO:0000256" key="1">
    <source>
        <dbReference type="ARBA" id="ARBA00001970"/>
    </source>
</evidence>
<dbReference type="GO" id="GO:0020037">
    <property type="term" value="F:heme binding"/>
    <property type="evidence" value="ECO:0007669"/>
    <property type="project" value="InterPro"/>
</dbReference>
<protein>
    <submittedName>
        <fullName evidence="8">Putative iron-dependent peroxidase</fullName>
    </submittedName>
</protein>
<keyword evidence="5" id="KW-0408">Iron</keyword>
<evidence type="ECO:0000259" key="7">
    <source>
        <dbReference type="Pfam" id="PF20628"/>
    </source>
</evidence>
<evidence type="ECO:0000313" key="8">
    <source>
        <dbReference type="EMBL" id="CAX74014.1"/>
    </source>
</evidence>
<name>C1LH36_SCHJA</name>
<sequence length="358" mass="41799">MCRYVEKLAWLFCLLITCNLNPTYPNGKSSFAAAYFLRFTPQSSVITDLKSHALYLTIHLNSNASTLECLRSIGRIKKYINKLCPPYSCRENNEIFYGIGFGVQFYKNISPDFQCRGVENYEYRERTGKFGKLPKTDGDIFIHAKCNNYGILFDLAKYIIYNMPSGSVDKFEDIYGFKFRGGRDLSGFEDGTKNPKSIRRRIEVAINKRTGGSYALAQRWVHNMSLLEETNDRIKEEWIGRTLKESYELANKRDVSHVARMVGSEEYHKEPKYKILRQSLPYGTLSDKSGLQFMAYSSDLINLEFMLNRMTDSHSDDKKNDYIMIFSKCSTGNYWYFPSYNELIHLIDNEYRKHRYPM</sequence>
<feature type="chain" id="PRO_5002911694" evidence="6">
    <location>
        <begin position="26"/>
        <end position="358"/>
    </location>
</feature>
<dbReference type="InterPro" id="IPR011008">
    <property type="entry name" value="Dimeric_a/b-barrel"/>
</dbReference>
<reference evidence="8" key="2">
    <citation type="submission" date="2009-03" db="EMBL/GenBank/DDBJ databases">
        <authorList>
            <person name="Gang L."/>
        </authorList>
    </citation>
    <scope>NUCLEOTIDE SEQUENCE</scope>
    <source>
        <strain evidence="8">Anhui</strain>
    </source>
</reference>
<organism evidence="8">
    <name type="scientific">Schistosoma japonicum</name>
    <name type="common">Blood fluke</name>
    <dbReference type="NCBI Taxonomy" id="6182"/>
    <lineage>
        <taxon>Eukaryota</taxon>
        <taxon>Metazoa</taxon>
        <taxon>Spiralia</taxon>
        <taxon>Lophotrochozoa</taxon>
        <taxon>Platyhelminthes</taxon>
        <taxon>Trematoda</taxon>
        <taxon>Digenea</taxon>
        <taxon>Strigeidida</taxon>
        <taxon>Schistosomatoidea</taxon>
        <taxon>Schistosomatidae</taxon>
        <taxon>Schistosoma</taxon>
    </lineage>
</organism>
<dbReference type="AlphaFoldDB" id="C1LH36"/>
<dbReference type="EMBL" id="FN318285">
    <property type="protein sequence ID" value="CAX74014.1"/>
    <property type="molecule type" value="mRNA"/>
</dbReference>
<feature type="domain" description="Dyp-type peroxidase C-terminal" evidence="7">
    <location>
        <begin position="183"/>
        <end position="340"/>
    </location>
</feature>
<keyword evidence="6" id="KW-0732">Signal</keyword>
<feature type="signal peptide" evidence="6">
    <location>
        <begin position="1"/>
        <end position="25"/>
    </location>
</feature>
<evidence type="ECO:0000256" key="6">
    <source>
        <dbReference type="SAM" id="SignalP"/>
    </source>
</evidence>
<evidence type="ECO:0000256" key="2">
    <source>
        <dbReference type="ARBA" id="ARBA00022559"/>
    </source>
</evidence>
<dbReference type="GO" id="GO:0046872">
    <property type="term" value="F:metal ion binding"/>
    <property type="evidence" value="ECO:0007669"/>
    <property type="project" value="UniProtKB-KW"/>
</dbReference>
<keyword evidence="4" id="KW-0560">Oxidoreductase</keyword>
<accession>C1LH36</accession>
<evidence type="ECO:0000256" key="4">
    <source>
        <dbReference type="ARBA" id="ARBA00023002"/>
    </source>
</evidence>
<reference evidence="8" key="1">
    <citation type="journal article" date="2009" name="Nature">
        <title>The Schistosoma japonicum genome reveals features of host-parasite interplay.</title>
        <authorList>
            <person name="Liu F."/>
            <person name="Zhou Y."/>
            <person name="Wang Z.Q."/>
            <person name="Lu G."/>
            <person name="Zheng H."/>
            <person name="Brindley P.J."/>
            <person name="McManus D.P."/>
            <person name="Blair D."/>
            <person name="Zhang Q.H."/>
            <person name="Zhong Y."/>
            <person name="Wang S."/>
            <person name="Han Z.G."/>
            <person name="Chen Z."/>
        </authorList>
    </citation>
    <scope>NUCLEOTIDE SEQUENCE</scope>
    <source>
        <strain evidence="8">Anhui</strain>
    </source>
</reference>
<dbReference type="GO" id="GO:0004601">
    <property type="term" value="F:peroxidase activity"/>
    <property type="evidence" value="ECO:0007669"/>
    <property type="project" value="UniProtKB-KW"/>
</dbReference>
<dbReference type="GO" id="GO:0005829">
    <property type="term" value="C:cytosol"/>
    <property type="evidence" value="ECO:0007669"/>
    <property type="project" value="TreeGrafter"/>
</dbReference>
<dbReference type="InterPro" id="IPR006314">
    <property type="entry name" value="Dyp_peroxidase"/>
</dbReference>
<dbReference type="PROSITE" id="PS51404">
    <property type="entry name" value="DYP_PEROXIDASE"/>
    <property type="match status" value="1"/>
</dbReference>
<evidence type="ECO:0000256" key="3">
    <source>
        <dbReference type="ARBA" id="ARBA00022723"/>
    </source>
</evidence>
<dbReference type="Pfam" id="PF20628">
    <property type="entry name" value="Dyp_perox_C"/>
    <property type="match status" value="1"/>
</dbReference>
<dbReference type="NCBIfam" id="TIGR01413">
    <property type="entry name" value="Dyp_perox_fam"/>
    <property type="match status" value="1"/>
</dbReference>